<name>A0AAU8N5B3_9ACTO</name>
<dbReference type="RefSeq" id="WP_366181435.1">
    <property type="nucleotide sequence ID" value="NZ_CP159989.1"/>
</dbReference>
<organism evidence="2">
    <name type="scientific">Actinomyces timonensis</name>
    <dbReference type="NCBI Taxonomy" id="1288391"/>
    <lineage>
        <taxon>Bacteria</taxon>
        <taxon>Bacillati</taxon>
        <taxon>Actinomycetota</taxon>
        <taxon>Actinomycetes</taxon>
        <taxon>Actinomycetales</taxon>
        <taxon>Actinomycetaceae</taxon>
        <taxon>Actinomyces</taxon>
    </lineage>
</organism>
<accession>A0AAU8N5B3</accession>
<dbReference type="AlphaFoldDB" id="A0AAU8N5B3"/>
<evidence type="ECO:0000256" key="1">
    <source>
        <dbReference type="SAM" id="Phobius"/>
    </source>
</evidence>
<dbReference type="EMBL" id="CP159989">
    <property type="protein sequence ID" value="XCP83227.1"/>
    <property type="molecule type" value="Genomic_DNA"/>
</dbReference>
<protein>
    <submittedName>
        <fullName evidence="2">Uncharacterized protein</fullName>
    </submittedName>
</protein>
<keyword evidence="1" id="KW-0472">Membrane</keyword>
<sequence length="56" mass="6074">MARILSIAGTIAHVLSLLAGFLFAVVALAWLWVNLAGALRRTLIGWYRGPGRRRGA</sequence>
<gene>
    <name evidence="2" type="ORF">ABXS69_05055</name>
</gene>
<reference evidence="2" key="1">
    <citation type="submission" date="2024-05" db="EMBL/GenBank/DDBJ databases">
        <title>Draft genome assemblies of 36 bacteria isolated from hibernating arctic ground squirrels.</title>
        <authorList>
            <person name="McKee H."/>
            <person name="Mullen L."/>
            <person name="Drown D.M."/>
            <person name="Duddleston K.N."/>
        </authorList>
    </citation>
    <scope>NUCLEOTIDE SEQUENCE</scope>
    <source>
        <strain evidence="2">AR004</strain>
    </source>
</reference>
<feature type="transmembrane region" description="Helical" evidence="1">
    <location>
        <begin position="12"/>
        <end position="33"/>
    </location>
</feature>
<keyword evidence="1" id="KW-0812">Transmembrane</keyword>
<proteinExistence type="predicted"/>
<evidence type="ECO:0000313" key="2">
    <source>
        <dbReference type="EMBL" id="XCP83227.1"/>
    </source>
</evidence>
<keyword evidence="1" id="KW-1133">Transmembrane helix</keyword>